<reference evidence="5 6" key="1">
    <citation type="submission" date="2015-11" db="EMBL/GenBank/DDBJ databases">
        <title>Genomic Taxonomy of the Vibrionaceae.</title>
        <authorList>
            <person name="Gomez-Gil B."/>
            <person name="Enciso-Ibarra J."/>
        </authorList>
    </citation>
    <scope>NUCLEOTIDE SEQUENCE [LARGE SCALE GENOMIC DNA]</scope>
    <source>
        <strain evidence="5 6">CAIM 912</strain>
    </source>
</reference>
<dbReference type="Gene3D" id="3.10.105.10">
    <property type="entry name" value="Dipeptide-binding Protein, Domain 3"/>
    <property type="match status" value="1"/>
</dbReference>
<dbReference type="GO" id="GO:0042938">
    <property type="term" value="P:dipeptide transport"/>
    <property type="evidence" value="ECO:0007669"/>
    <property type="project" value="TreeGrafter"/>
</dbReference>
<sequence>MLLRLLTTCLCALAFSASATPNMLTIMPELSNGFVRNYNPFRTDSIATTKDFIYEYLYILEDEDIHYRLAKKCKLDSDLKGVTLTLRDGIKWSDGSPFTADDVMYSLQLLKDEPKLDYDSLGDWISTIEKRGQNEVYVSLTRPNAQIAQKFASLVVVPKHHWKTINNKLDYTNPNPIGTGPFTNIKAFSSNNIVQCRNALYWQINELEVDCIRYPMVRTNDELISRLSSGEFDWASAFIPDIDRNYASYSPNYHYFHQPSTVVSLMLNFAHPNEEVRNVIKDVRFRRAVSMGLERDLLIDVALFGQGQKASFASGLEAKFDNWISDASAEQHLYYIRYHPEAAMRLLDEAGVKDKNGDGFRDLPSGEPFHLSIIAPVGWSDFTSASNITSEMLRNIGLDVRAIPLPFPVYIDRITNGNYDIAITNYFSGITPHLYLDSTFNSKYQTETSPRFAQHKYHDEEVNQLLDAFLLTTDKKEQIKIINKLHLIIADQQVTVPLYYKLNTVEFTTSRFAGWRMKKNGKPNVPPIWYTERARLIQLLELTPVDPIIFRDQLSRKFNAF</sequence>
<dbReference type="PIRSF" id="PIRSF002741">
    <property type="entry name" value="MppA"/>
    <property type="match status" value="1"/>
</dbReference>
<evidence type="ECO:0000256" key="3">
    <source>
        <dbReference type="SAM" id="SignalP"/>
    </source>
</evidence>
<dbReference type="PANTHER" id="PTHR30290:SF38">
    <property type="entry name" value="D,D-DIPEPTIDE-BINDING PERIPLASMIC PROTEIN DDPA-RELATED"/>
    <property type="match status" value="1"/>
</dbReference>
<dbReference type="GO" id="GO:1904680">
    <property type="term" value="F:peptide transmembrane transporter activity"/>
    <property type="evidence" value="ECO:0007669"/>
    <property type="project" value="TreeGrafter"/>
</dbReference>
<evidence type="ECO:0000259" key="4">
    <source>
        <dbReference type="Pfam" id="PF00496"/>
    </source>
</evidence>
<dbReference type="PANTHER" id="PTHR30290">
    <property type="entry name" value="PERIPLASMIC BINDING COMPONENT OF ABC TRANSPORTER"/>
    <property type="match status" value="1"/>
</dbReference>
<evidence type="ECO:0000256" key="1">
    <source>
        <dbReference type="ARBA" id="ARBA00005695"/>
    </source>
</evidence>
<feature type="chain" id="PRO_5007465554" evidence="3">
    <location>
        <begin position="20"/>
        <end position="561"/>
    </location>
</feature>
<dbReference type="CDD" id="cd08509">
    <property type="entry name" value="PBP2_TmCBP_oligosaccharides_like"/>
    <property type="match status" value="1"/>
</dbReference>
<dbReference type="SUPFAM" id="SSF53850">
    <property type="entry name" value="Periplasmic binding protein-like II"/>
    <property type="match status" value="1"/>
</dbReference>
<dbReference type="OrthoDB" id="9801912at2"/>
<comment type="similarity">
    <text evidence="1">Belongs to the bacterial solute-binding protein 5 family.</text>
</comment>
<dbReference type="InterPro" id="IPR039424">
    <property type="entry name" value="SBP_5"/>
</dbReference>
<protein>
    <submittedName>
        <fullName evidence="5">Peptide ABC transporter substrate-binding protein</fullName>
    </submittedName>
</protein>
<dbReference type="GO" id="GO:0030288">
    <property type="term" value="C:outer membrane-bounded periplasmic space"/>
    <property type="evidence" value="ECO:0007669"/>
    <property type="project" value="TreeGrafter"/>
</dbReference>
<dbReference type="InterPro" id="IPR030678">
    <property type="entry name" value="Peptide/Ni-bd"/>
</dbReference>
<name>A0A135I385_9GAMM</name>
<proteinExistence type="inferred from homology"/>
<evidence type="ECO:0000313" key="6">
    <source>
        <dbReference type="Proteomes" id="UP000070529"/>
    </source>
</evidence>
<dbReference type="Gene3D" id="3.40.190.10">
    <property type="entry name" value="Periplasmic binding protein-like II"/>
    <property type="match status" value="1"/>
</dbReference>
<dbReference type="EMBL" id="LNTY01000059">
    <property type="protein sequence ID" value="KXF79901.1"/>
    <property type="molecule type" value="Genomic_DNA"/>
</dbReference>
<evidence type="ECO:0000256" key="2">
    <source>
        <dbReference type="ARBA" id="ARBA00022729"/>
    </source>
</evidence>
<dbReference type="AlphaFoldDB" id="A0A135I385"/>
<dbReference type="GO" id="GO:0043190">
    <property type="term" value="C:ATP-binding cassette (ABC) transporter complex"/>
    <property type="evidence" value="ECO:0007669"/>
    <property type="project" value="InterPro"/>
</dbReference>
<evidence type="ECO:0000313" key="5">
    <source>
        <dbReference type="EMBL" id="KXF79901.1"/>
    </source>
</evidence>
<keyword evidence="6" id="KW-1185">Reference proteome</keyword>
<organism evidence="5 6">
    <name type="scientific">Enterovibrio coralii</name>
    <dbReference type="NCBI Taxonomy" id="294935"/>
    <lineage>
        <taxon>Bacteria</taxon>
        <taxon>Pseudomonadati</taxon>
        <taxon>Pseudomonadota</taxon>
        <taxon>Gammaproteobacteria</taxon>
        <taxon>Vibrionales</taxon>
        <taxon>Vibrionaceae</taxon>
        <taxon>Enterovibrio</taxon>
    </lineage>
</organism>
<feature type="domain" description="Solute-binding protein family 5" evidence="4">
    <location>
        <begin position="65"/>
        <end position="441"/>
    </location>
</feature>
<dbReference type="Proteomes" id="UP000070529">
    <property type="component" value="Unassembled WGS sequence"/>
</dbReference>
<feature type="signal peptide" evidence="3">
    <location>
        <begin position="1"/>
        <end position="19"/>
    </location>
</feature>
<comment type="caution">
    <text evidence="5">The sequence shown here is derived from an EMBL/GenBank/DDBJ whole genome shotgun (WGS) entry which is preliminary data.</text>
</comment>
<dbReference type="STRING" id="294935.ATN88_11610"/>
<keyword evidence="2 3" id="KW-0732">Signal</keyword>
<accession>A0A135I385</accession>
<dbReference type="InterPro" id="IPR000914">
    <property type="entry name" value="SBP_5_dom"/>
</dbReference>
<dbReference type="Gene3D" id="3.90.76.10">
    <property type="entry name" value="Dipeptide-binding Protein, Domain 1"/>
    <property type="match status" value="1"/>
</dbReference>
<dbReference type="Pfam" id="PF00496">
    <property type="entry name" value="SBP_bac_5"/>
    <property type="match status" value="1"/>
</dbReference>
<gene>
    <name evidence="5" type="ORF">ATN88_11610</name>
</gene>